<dbReference type="RefSeq" id="WP_171331901.1">
    <property type="nucleotide sequence ID" value="NZ_WVRA01000014.1"/>
</dbReference>
<dbReference type="SUPFAM" id="SSF158682">
    <property type="entry name" value="TerB-like"/>
    <property type="match status" value="1"/>
</dbReference>
<name>A0AA91BVQ9_9RHOB</name>
<reference evidence="1" key="1">
    <citation type="submission" date="2019-12" db="EMBL/GenBank/DDBJ databases">
        <title>Ruegeria JWLKs population differentiation of coral mucus and skeleton niches.</title>
        <authorList>
            <person name="Luo D."/>
        </authorList>
    </citation>
    <scope>NUCLEOTIDE SEQUENCE</scope>
    <source>
        <strain evidence="1">HKCCD6181</strain>
    </source>
</reference>
<sequence length="197" mass="20881">MGDASGAASAGVGDLLESLGIGSTNNGRKTDFNDQINPLNQTLGSLFGTLAASLSGQGASQQATSGQRMAEQLDIDDVIEESAAQPIVKAMVQIARADDAIDQEERDALLLDFLEDARPEERQVFENALLDNPSAEDIAKETPTQARKKVYIQALLVGNPDNTQERTFLPELAAALDFDGEAVQALHSGMGKPQISV</sequence>
<dbReference type="InterPro" id="IPR029024">
    <property type="entry name" value="TerB-like"/>
</dbReference>
<proteinExistence type="predicted"/>
<dbReference type="Gene3D" id="1.10.3680.10">
    <property type="entry name" value="TerB-like"/>
    <property type="match status" value="1"/>
</dbReference>
<evidence type="ECO:0000313" key="2">
    <source>
        <dbReference type="Proteomes" id="UP000597886"/>
    </source>
</evidence>
<dbReference type="EMBL" id="WVRA01000014">
    <property type="protein sequence ID" value="NOE20818.1"/>
    <property type="molecule type" value="Genomic_DNA"/>
</dbReference>
<comment type="caution">
    <text evidence="1">The sequence shown here is derived from an EMBL/GenBank/DDBJ whole genome shotgun (WGS) entry which is preliminary data.</text>
</comment>
<dbReference type="InterPro" id="IPR007486">
    <property type="entry name" value="YebE"/>
</dbReference>
<gene>
    <name evidence="1" type="ORF">GS634_22030</name>
</gene>
<dbReference type="Pfam" id="PF04391">
    <property type="entry name" value="DUF533"/>
    <property type="match status" value="1"/>
</dbReference>
<accession>A0AA91BVQ9</accession>
<protein>
    <submittedName>
        <fullName evidence="1">DUF533 domain-containing protein</fullName>
    </submittedName>
</protein>
<dbReference type="Proteomes" id="UP000597886">
    <property type="component" value="Unassembled WGS sequence"/>
</dbReference>
<dbReference type="AlphaFoldDB" id="A0AA91BVQ9"/>
<organism evidence="1 2">
    <name type="scientific">Ruegeria atlantica</name>
    <dbReference type="NCBI Taxonomy" id="81569"/>
    <lineage>
        <taxon>Bacteria</taxon>
        <taxon>Pseudomonadati</taxon>
        <taxon>Pseudomonadota</taxon>
        <taxon>Alphaproteobacteria</taxon>
        <taxon>Rhodobacterales</taxon>
        <taxon>Roseobacteraceae</taxon>
        <taxon>Ruegeria</taxon>
    </lineage>
</organism>
<evidence type="ECO:0000313" key="1">
    <source>
        <dbReference type="EMBL" id="NOE20818.1"/>
    </source>
</evidence>